<dbReference type="PANTHER" id="PTHR35023">
    <property type="entry name" value="CHELATASE-RELATED"/>
    <property type="match status" value="1"/>
</dbReference>
<dbReference type="InterPro" id="IPR002035">
    <property type="entry name" value="VWF_A"/>
</dbReference>
<dbReference type="RefSeq" id="WP_168081443.1">
    <property type="nucleotide sequence ID" value="NZ_JAAVJI010000001.1"/>
</dbReference>
<keyword evidence="3" id="KW-1185">Reference proteome</keyword>
<dbReference type="SUPFAM" id="SSF53300">
    <property type="entry name" value="vWA-like"/>
    <property type="match status" value="1"/>
</dbReference>
<dbReference type="PANTHER" id="PTHR35023:SF1">
    <property type="entry name" value="MG-PROTOPORPHYRIN IX CHELATASE"/>
    <property type="match status" value="1"/>
</dbReference>
<name>A0ABX0YBJ8_9PSED</name>
<reference evidence="2 3" key="1">
    <citation type="submission" date="2020-03" db="EMBL/GenBank/DDBJ databases">
        <authorList>
            <person name="Wang L."/>
            <person name="He N."/>
            <person name="Li Y."/>
            <person name="Fang Y."/>
            <person name="Zhang F."/>
        </authorList>
    </citation>
    <scope>NUCLEOTIDE SEQUENCE [LARGE SCALE GENOMIC DNA]</scope>
    <source>
        <strain evidence="3">hsmgli-8</strain>
    </source>
</reference>
<gene>
    <name evidence="2" type="ORF">HBH25_02025</name>
</gene>
<evidence type="ECO:0000313" key="3">
    <source>
        <dbReference type="Proteomes" id="UP000746535"/>
    </source>
</evidence>
<comment type="caution">
    <text evidence="2">The sequence shown here is derived from an EMBL/GenBank/DDBJ whole genome shotgun (WGS) entry which is preliminary data.</text>
</comment>
<protein>
    <submittedName>
        <fullName evidence="2">VWA domain-containing protein</fullName>
    </submittedName>
</protein>
<evidence type="ECO:0000313" key="2">
    <source>
        <dbReference type="EMBL" id="NJO99643.1"/>
    </source>
</evidence>
<evidence type="ECO:0000259" key="1">
    <source>
        <dbReference type="Pfam" id="PF13519"/>
    </source>
</evidence>
<dbReference type="EMBL" id="JAAVJI010000001">
    <property type="protein sequence ID" value="NJO99643.1"/>
    <property type="molecule type" value="Genomic_DNA"/>
</dbReference>
<feature type="domain" description="VWFA" evidence="1">
    <location>
        <begin position="32"/>
        <end position="133"/>
    </location>
</feature>
<dbReference type="Gene3D" id="3.40.50.410">
    <property type="entry name" value="von Willebrand factor, type A domain"/>
    <property type="match status" value="1"/>
</dbReference>
<dbReference type="InterPro" id="IPR052989">
    <property type="entry name" value="Mg-chelatase_DI-like"/>
</dbReference>
<dbReference type="Proteomes" id="UP000746535">
    <property type="component" value="Unassembled WGS sequence"/>
</dbReference>
<dbReference type="Pfam" id="PF13519">
    <property type="entry name" value="VWA_2"/>
    <property type="match status" value="1"/>
</dbReference>
<organism evidence="2 3">
    <name type="scientific">Pseudomonas quercus</name>
    <dbReference type="NCBI Taxonomy" id="2722792"/>
    <lineage>
        <taxon>Bacteria</taxon>
        <taxon>Pseudomonadati</taxon>
        <taxon>Pseudomonadota</taxon>
        <taxon>Gammaproteobacteria</taxon>
        <taxon>Pseudomonadales</taxon>
        <taxon>Pseudomonadaceae</taxon>
        <taxon>Pseudomonas</taxon>
    </lineage>
</organism>
<proteinExistence type="predicted"/>
<accession>A0ABX0YBJ8</accession>
<dbReference type="InterPro" id="IPR036465">
    <property type="entry name" value="vWFA_dom_sf"/>
</dbReference>
<sequence>MAWVPTFAKGRPRARADLRWQSGRAPVPPLWLVVVDTSASTRRNGALARAKGFLQALFDQAYRQRARLALLTASGAGARWERHAVKASAALHPWLDQLGAGGGTPLHQALGEARTWLTRQQGHSARCVVITDGRVKRLEGIDSLGCDTLLVDIELGAVRVGKGKQLAQALGADYVHIDTL</sequence>